<feature type="coiled-coil region" evidence="3">
    <location>
        <begin position="87"/>
        <end position="184"/>
    </location>
</feature>
<dbReference type="InterPro" id="IPR035892">
    <property type="entry name" value="C2_domain_sf"/>
</dbReference>
<dbReference type="Pfam" id="PF11618">
    <property type="entry name" value="C2-C2_1"/>
    <property type="match status" value="1"/>
</dbReference>
<evidence type="ECO:0000256" key="2">
    <source>
        <dbReference type="PROSITE-ProRule" id="PRU00708"/>
    </source>
</evidence>
<reference evidence="6" key="1">
    <citation type="submission" date="2021-02" db="EMBL/GenBank/DDBJ databases">
        <authorList>
            <person name="Dougan E. K."/>
            <person name="Rhodes N."/>
            <person name="Thang M."/>
            <person name="Chan C."/>
        </authorList>
    </citation>
    <scope>NUCLEOTIDE SEQUENCE</scope>
</reference>
<evidence type="ECO:0000256" key="3">
    <source>
        <dbReference type="SAM" id="Coils"/>
    </source>
</evidence>
<protein>
    <recommendedName>
        <fullName evidence="5">RPGR-interacting protein 1 first C2 domain-containing protein</fullName>
    </recommendedName>
</protein>
<feature type="region of interest" description="Disordered" evidence="4">
    <location>
        <begin position="1"/>
        <end position="64"/>
    </location>
</feature>
<feature type="compositionally biased region" description="Low complexity" evidence="4">
    <location>
        <begin position="39"/>
        <end position="48"/>
    </location>
</feature>
<keyword evidence="1" id="KW-0677">Repeat</keyword>
<evidence type="ECO:0000256" key="4">
    <source>
        <dbReference type="SAM" id="MobiDB-lite"/>
    </source>
</evidence>
<dbReference type="InterPro" id="IPR002885">
    <property type="entry name" value="PPR_rpt"/>
</dbReference>
<dbReference type="AlphaFoldDB" id="A0A812VB19"/>
<evidence type="ECO:0000313" key="6">
    <source>
        <dbReference type="EMBL" id="CAE7629400.1"/>
    </source>
</evidence>
<keyword evidence="3" id="KW-0175">Coiled coil</keyword>
<dbReference type="Pfam" id="PF13812">
    <property type="entry name" value="PPR_3"/>
    <property type="match status" value="1"/>
</dbReference>
<dbReference type="OrthoDB" id="436836at2759"/>
<gene>
    <name evidence="6" type="ORF">SPIL2461_LOCUS16492</name>
</gene>
<accession>A0A812VB19</accession>
<dbReference type="Gene3D" id="1.25.40.10">
    <property type="entry name" value="Tetratricopeptide repeat domain"/>
    <property type="match status" value="2"/>
</dbReference>
<evidence type="ECO:0000313" key="7">
    <source>
        <dbReference type="Proteomes" id="UP000649617"/>
    </source>
</evidence>
<dbReference type="Gene3D" id="2.60.40.150">
    <property type="entry name" value="C2 domain"/>
    <property type="match status" value="1"/>
</dbReference>
<dbReference type="SUPFAM" id="SSF49562">
    <property type="entry name" value="C2 domain (Calcium/lipid-binding domain, CaLB)"/>
    <property type="match status" value="1"/>
</dbReference>
<feature type="repeat" description="PPR" evidence="2">
    <location>
        <begin position="847"/>
        <end position="881"/>
    </location>
</feature>
<dbReference type="PANTHER" id="PTHR47447">
    <property type="entry name" value="OS03G0856100 PROTEIN"/>
    <property type="match status" value="1"/>
</dbReference>
<dbReference type="InterPro" id="IPR021656">
    <property type="entry name" value="C2-C2_1"/>
</dbReference>
<feature type="domain" description="RPGR-interacting protein 1 first C2" evidence="5">
    <location>
        <begin position="425"/>
        <end position="599"/>
    </location>
</feature>
<sequence length="1124" mass="123207">MQPPAPGPPLPRPPGPPGPAAPPGPPGPLRPPGPPAPGATPGAPAAPGIPSLQRGLSSVSPEDLRAEGELLHQRINEVLAARSRGGRSDLEERVRNEQLEKKDEQISNLQRQLHVETDRLEHGTLECRGQIQEYESQRAALKLQIQQAKAQIETSDAGKLQEEVLRAEERSRQLEGQLRRLEANSFLSKVDDRREANARISALEEMLRVKVGEHQTCVDENLALEQGRVAGIQAKQRLQARCLDLRQRNEQLQVEIESQTAEMQKVEREMRLMRERLPPGNQEALEAALSQIVGGGAAFARLERPDPAVPSKIDLLGADSMERIVERLGQERDDLRRQISILRVELDRETAVSQNFKALQAQELEDARIKSQSFLRDREKWARIAAAHLQSIQDLQRRIAGFESDTFLGQPDDALSVSGFSDVSDLEDCENALDVFVGIGSMDFSAAQRLQESLQAQAQGAQGAQVAEATGSLAMACAPEELRTLVSVEFLGFDVGFSAVAAGLQPIYDSLVTFGPFTVTDDVLDHLSTAKLGVEIHGSMPGTSQQLLLGRGELPMAGLLQYGTQTTRNPVAGGVVAVKDAADPDILVAQLRVKMRMRYSMEELAEDFKTRAKVRQMDRGRGKNLRHATGLAYLKEMDFGLERASLPWIIHTSGELQRVLQELGWRDSRSNDVRTGAALIAFTHTKPRVRGSAHSGELKPEGSRRNFMKCDCSAKKATKIIQDAGRARWTAVQEVFCDMQMLQIKPNVIHYSAAITALSTRWPLALAFLELAAQEADVVSFNSMLRVYAKSMLWQAAMRMVCNMQAAHKDVDVVSYTTAMSAAEKASCWAAALTVLEHMFTCVTLPNVVTYSTLLGACGKAGEWAMALACLDGMVLQTLQPNLIIQNSAITSCDRGLKWQAALSAASMLGCKSFNADEVTCRAAMSACQKVGRWRRVLSLQQRATFEGKALGEIGSRSAVDACSEWPLALALSSTGRHARLHELNASPDSGEQSSIALSALMSDALPWQAALFLLAELRSNVSQPNKVCINSAVGIFARHQWALALQVTREEEFQIFNWNAAIAASQRATHWQRGCWMLGLPGIDVVGFNSALQDVSKWKHAWWIFGELCTRGLQKTVISTLAA</sequence>
<organism evidence="6 7">
    <name type="scientific">Symbiodinium pilosum</name>
    <name type="common">Dinoflagellate</name>
    <dbReference type="NCBI Taxonomy" id="2952"/>
    <lineage>
        <taxon>Eukaryota</taxon>
        <taxon>Sar</taxon>
        <taxon>Alveolata</taxon>
        <taxon>Dinophyceae</taxon>
        <taxon>Suessiales</taxon>
        <taxon>Symbiodiniaceae</taxon>
        <taxon>Symbiodinium</taxon>
    </lineage>
</organism>
<dbReference type="Proteomes" id="UP000649617">
    <property type="component" value="Unassembled WGS sequence"/>
</dbReference>
<dbReference type="EMBL" id="CAJNIZ010042621">
    <property type="protein sequence ID" value="CAE7629400.1"/>
    <property type="molecule type" value="Genomic_DNA"/>
</dbReference>
<evidence type="ECO:0000256" key="1">
    <source>
        <dbReference type="ARBA" id="ARBA00022737"/>
    </source>
</evidence>
<comment type="caution">
    <text evidence="6">The sequence shown here is derived from an EMBL/GenBank/DDBJ whole genome shotgun (WGS) entry which is preliminary data.</text>
</comment>
<name>A0A812VB19_SYMPI</name>
<dbReference type="PANTHER" id="PTHR47447:SF17">
    <property type="entry name" value="OS12G0638900 PROTEIN"/>
    <property type="match status" value="1"/>
</dbReference>
<feature type="compositionally biased region" description="Pro residues" evidence="4">
    <location>
        <begin position="1"/>
        <end position="38"/>
    </location>
</feature>
<feature type="coiled-coil region" evidence="3">
    <location>
        <begin position="235"/>
        <end position="276"/>
    </location>
</feature>
<evidence type="ECO:0000259" key="5">
    <source>
        <dbReference type="Pfam" id="PF11618"/>
    </source>
</evidence>
<feature type="coiled-coil region" evidence="3">
    <location>
        <begin position="318"/>
        <end position="345"/>
    </location>
</feature>
<dbReference type="NCBIfam" id="TIGR00756">
    <property type="entry name" value="PPR"/>
    <property type="match status" value="1"/>
</dbReference>
<dbReference type="PROSITE" id="PS51375">
    <property type="entry name" value="PPR"/>
    <property type="match status" value="1"/>
</dbReference>
<dbReference type="InterPro" id="IPR011990">
    <property type="entry name" value="TPR-like_helical_dom_sf"/>
</dbReference>
<proteinExistence type="predicted"/>
<keyword evidence="7" id="KW-1185">Reference proteome</keyword>